<dbReference type="Gene3D" id="2.60.40.3340">
    <property type="entry name" value="Domain of unknown function DUF4426"/>
    <property type="match status" value="1"/>
</dbReference>
<dbReference type="Proteomes" id="UP000519004">
    <property type="component" value="Unassembled WGS sequence"/>
</dbReference>
<dbReference type="InterPro" id="IPR025218">
    <property type="entry name" value="DUF4426"/>
</dbReference>
<evidence type="ECO:0000313" key="4">
    <source>
        <dbReference type="Proteomes" id="UP000519004"/>
    </source>
</evidence>
<proteinExistence type="predicted"/>
<protein>
    <recommendedName>
        <fullName evidence="2">DUF4426 domain-containing protein</fullName>
    </recommendedName>
</protein>
<evidence type="ECO:0000256" key="1">
    <source>
        <dbReference type="SAM" id="SignalP"/>
    </source>
</evidence>
<feature type="domain" description="DUF4426" evidence="2">
    <location>
        <begin position="26"/>
        <end position="141"/>
    </location>
</feature>
<comment type="caution">
    <text evidence="3">The sequence shown here is derived from an EMBL/GenBank/DDBJ whole genome shotgun (WGS) entry which is preliminary data.</text>
</comment>
<keyword evidence="4" id="KW-1185">Reference proteome</keyword>
<dbReference type="AlphaFoldDB" id="A0A7W8DEW9"/>
<gene>
    <name evidence="3" type="ORF">HNQ58_001826</name>
</gene>
<reference evidence="3 4" key="1">
    <citation type="submission" date="2020-08" db="EMBL/GenBank/DDBJ databases">
        <title>Genomic Encyclopedia of Type Strains, Phase IV (KMG-IV): sequencing the most valuable type-strain genomes for metagenomic binning, comparative biology and taxonomic classification.</title>
        <authorList>
            <person name="Goeker M."/>
        </authorList>
    </citation>
    <scope>NUCLEOTIDE SEQUENCE [LARGE SCALE GENOMIC DNA]</scope>
    <source>
        <strain evidence="3 4">DSM 25897</strain>
    </source>
</reference>
<feature type="signal peptide" evidence="1">
    <location>
        <begin position="1"/>
        <end position="21"/>
    </location>
</feature>
<evidence type="ECO:0000313" key="3">
    <source>
        <dbReference type="EMBL" id="MBB5015916.1"/>
    </source>
</evidence>
<evidence type="ECO:0000259" key="2">
    <source>
        <dbReference type="Pfam" id="PF14467"/>
    </source>
</evidence>
<dbReference type="EMBL" id="JACHHX010000012">
    <property type="protein sequence ID" value="MBB5015916.1"/>
    <property type="molecule type" value="Genomic_DNA"/>
</dbReference>
<dbReference type="RefSeq" id="WP_183948591.1">
    <property type="nucleotide sequence ID" value="NZ_JACHHX010000012.1"/>
</dbReference>
<keyword evidence="1" id="KW-0732">Signal</keyword>
<dbReference type="Pfam" id="PF14467">
    <property type="entry name" value="DUF4426"/>
    <property type="match status" value="1"/>
</dbReference>
<name>A0A7W8DEW9_9GAMM</name>
<organism evidence="3 4">
    <name type="scientific">Rehaibacterium terrae</name>
    <dbReference type="NCBI Taxonomy" id="1341696"/>
    <lineage>
        <taxon>Bacteria</taxon>
        <taxon>Pseudomonadati</taxon>
        <taxon>Pseudomonadota</taxon>
        <taxon>Gammaproteobacteria</taxon>
        <taxon>Lysobacterales</taxon>
        <taxon>Lysobacteraceae</taxon>
        <taxon>Rehaibacterium</taxon>
    </lineage>
</organism>
<feature type="chain" id="PRO_5031037339" description="DUF4426 domain-containing protein" evidence="1">
    <location>
        <begin position="22"/>
        <end position="143"/>
    </location>
</feature>
<sequence>MPQLRRFLALALLAFATPLAAGQLTSGDLTLHYSALPTTSLTAEVARQYGITRSGNRVLLNIALRRAVADADVAVAADVRASATNSAGQRQEIRLREVREGDAIYYLGEARVNDGETLGFEIEARVDDRPLQVRFQQQFFAPR</sequence>
<accession>A0A7W8DEW9</accession>